<evidence type="ECO:0000256" key="1">
    <source>
        <dbReference type="SAM" id="Phobius"/>
    </source>
</evidence>
<keyword evidence="1" id="KW-1133">Transmembrane helix</keyword>
<evidence type="ECO:0000313" key="3">
    <source>
        <dbReference type="Proteomes" id="UP000330807"/>
    </source>
</evidence>
<reference evidence="2 3" key="1">
    <citation type="submission" date="2019-10" db="EMBL/GenBank/DDBJ databases">
        <authorList>
            <person name="Wolf R A."/>
        </authorList>
    </citation>
    <scope>NUCLEOTIDE SEQUENCE [LARGE SCALE GENOMIC DNA]</scope>
    <source>
        <strain evidence="2">Collinsella_aerofaciens_AK_138A</strain>
    </source>
</reference>
<dbReference type="EMBL" id="CABWIH010000039">
    <property type="protein sequence ID" value="VWL98249.1"/>
    <property type="molecule type" value="Genomic_DNA"/>
</dbReference>
<keyword evidence="1" id="KW-0812">Transmembrane</keyword>
<organism evidence="2 3">
    <name type="scientific">Collinsella aerofaciens</name>
    <dbReference type="NCBI Taxonomy" id="74426"/>
    <lineage>
        <taxon>Bacteria</taxon>
        <taxon>Bacillati</taxon>
        <taxon>Actinomycetota</taxon>
        <taxon>Coriobacteriia</taxon>
        <taxon>Coriobacteriales</taxon>
        <taxon>Coriobacteriaceae</taxon>
        <taxon>Collinsella</taxon>
    </lineage>
</organism>
<dbReference type="RefSeq" id="WP_156063672.1">
    <property type="nucleotide sequence ID" value="NZ_CABWIH010000039.1"/>
</dbReference>
<sequence>MGDSSNALRNALAAAVLVGSAACVVVGVACTVLAPKPAEPLRFDFATPYAEAAAPVPDWVRPFRIWCFEDGGEIKVKRVGSVLFAEADPDTLGALEVLSARVDGCEVLGDFMAHGTDNGKRWCAYAFDDSTLGSRSPRCLSLTLRRVLPSGARDIVHWEGVAECLA</sequence>
<protein>
    <submittedName>
        <fullName evidence="2">Uncharacterized protein</fullName>
    </submittedName>
</protein>
<accession>A0A5K1J519</accession>
<dbReference type="AlphaFoldDB" id="A0A5K1J519"/>
<proteinExistence type="predicted"/>
<gene>
    <name evidence="2" type="ORF">LMKDKBCB_01946</name>
</gene>
<dbReference type="Proteomes" id="UP000330807">
    <property type="component" value="Unassembled WGS sequence"/>
</dbReference>
<feature type="transmembrane region" description="Helical" evidence="1">
    <location>
        <begin position="12"/>
        <end position="34"/>
    </location>
</feature>
<keyword evidence="1" id="KW-0472">Membrane</keyword>
<name>A0A5K1J519_9ACTN</name>
<evidence type="ECO:0000313" key="2">
    <source>
        <dbReference type="EMBL" id="VWL98249.1"/>
    </source>
</evidence>